<gene>
    <name evidence="3" type="ORF">D3P09_16615</name>
</gene>
<dbReference type="Gene3D" id="3.30.457.10">
    <property type="entry name" value="Copper amine oxidase-like, N-terminal domain"/>
    <property type="match status" value="1"/>
</dbReference>
<evidence type="ECO:0000259" key="2">
    <source>
        <dbReference type="Pfam" id="PF07833"/>
    </source>
</evidence>
<feature type="domain" description="Copper amine oxidase-like N-terminal" evidence="2">
    <location>
        <begin position="49"/>
        <end position="156"/>
    </location>
</feature>
<dbReference type="InterPro" id="IPR036582">
    <property type="entry name" value="Mao_N_sf"/>
</dbReference>
<dbReference type="Proteomes" id="UP000267798">
    <property type="component" value="Unassembled WGS sequence"/>
</dbReference>
<dbReference type="AlphaFoldDB" id="A0A3A6PEI8"/>
<dbReference type="EMBL" id="QXQB01000003">
    <property type="protein sequence ID" value="RJX39115.1"/>
    <property type="molecule type" value="Genomic_DNA"/>
</dbReference>
<evidence type="ECO:0000256" key="1">
    <source>
        <dbReference type="SAM" id="SignalP"/>
    </source>
</evidence>
<keyword evidence="4" id="KW-1185">Reference proteome</keyword>
<dbReference type="InterPro" id="IPR012854">
    <property type="entry name" value="Cu_amine_oxidase-like_N"/>
</dbReference>
<dbReference type="SUPFAM" id="SSF55383">
    <property type="entry name" value="Copper amine oxidase, domain N"/>
    <property type="match status" value="1"/>
</dbReference>
<evidence type="ECO:0000313" key="3">
    <source>
        <dbReference type="EMBL" id="RJX39115.1"/>
    </source>
</evidence>
<dbReference type="Pfam" id="PF07833">
    <property type="entry name" value="Cu_amine_oxidN1"/>
    <property type="match status" value="1"/>
</dbReference>
<keyword evidence="1" id="KW-0732">Signal</keyword>
<name>A0A3A6PEI8_9BACL</name>
<sequence>MITRKGVDFKMFKKTITAILAATMIAGGVLSGAASAAPGKDLRIIPVIVNGQKVKFPDTEPYINTDGRTMVPVRFISEKLGANVKWEEATSTVVIHYSSKEIRMSIGSKTVTLDGQPTELDTAAEKYDGRTMVPLRFVSEVLDSTVVWDEGARAVRVTDGAYQAKLDAGKVALDPWGREYSKTWSARWMKLTDLESAGFYKFYDHEFRNSRAFIEKRPTESYKEIADVLGNKIRNYYAVQLNVDYRTISADKLSEAMMNSFSGDVTKNAYITARNKEFIKGYVNWVKKNKVIAKGYADPELSTVYESGSLNWFPTRFKFMIISANDSSQTFLDNWDVSNSSDSFKLKKGVWYDGYSVIRMTSNVANSTWGESQGIRYLENMFYINKYFYNILE</sequence>
<protein>
    <submittedName>
        <fullName evidence="3">Copper amine oxidase N-terminal domain-containing protein</fullName>
    </submittedName>
</protein>
<accession>A0A3A6PEI8</accession>
<organism evidence="3 4">
    <name type="scientific">Paenibacillus pinisoli</name>
    <dbReference type="NCBI Taxonomy" id="1276110"/>
    <lineage>
        <taxon>Bacteria</taxon>
        <taxon>Bacillati</taxon>
        <taxon>Bacillota</taxon>
        <taxon>Bacilli</taxon>
        <taxon>Bacillales</taxon>
        <taxon>Paenibacillaceae</taxon>
        <taxon>Paenibacillus</taxon>
    </lineage>
</organism>
<evidence type="ECO:0000313" key="4">
    <source>
        <dbReference type="Proteomes" id="UP000267798"/>
    </source>
</evidence>
<feature type="signal peptide" evidence="1">
    <location>
        <begin position="1"/>
        <end position="36"/>
    </location>
</feature>
<reference evidence="3 4" key="1">
    <citation type="submission" date="2018-09" db="EMBL/GenBank/DDBJ databases">
        <title>Paenibacillus aracenensis nov. sp. isolated from a cave in southern Spain.</title>
        <authorList>
            <person name="Jurado V."/>
            <person name="Gutierrez-Patricio S."/>
            <person name="Gonzalez-Pimentel J.L."/>
            <person name="Miller A.Z."/>
            <person name="Laiz L."/>
            <person name="Saiz-Jimenez C."/>
        </authorList>
    </citation>
    <scope>NUCLEOTIDE SEQUENCE [LARGE SCALE GENOMIC DNA]</scope>
    <source>
        <strain evidence="3 4">JCM 19203</strain>
    </source>
</reference>
<feature type="chain" id="PRO_5017429299" evidence="1">
    <location>
        <begin position="37"/>
        <end position="393"/>
    </location>
</feature>
<proteinExistence type="predicted"/>
<dbReference type="OrthoDB" id="2020910at2"/>
<comment type="caution">
    <text evidence="3">The sequence shown here is derived from an EMBL/GenBank/DDBJ whole genome shotgun (WGS) entry which is preliminary data.</text>
</comment>